<reference evidence="2" key="1">
    <citation type="journal article" date="2019" name="Int. J. Syst. Evol. Microbiol.">
        <title>The Global Catalogue of Microorganisms (GCM) 10K type strain sequencing project: providing services to taxonomists for standard genome sequencing and annotation.</title>
        <authorList>
            <consortium name="The Broad Institute Genomics Platform"/>
            <consortium name="The Broad Institute Genome Sequencing Center for Infectious Disease"/>
            <person name="Wu L."/>
            <person name="Ma J."/>
        </authorList>
    </citation>
    <scope>NUCLEOTIDE SEQUENCE [LARGE SCALE GENOMIC DNA]</scope>
    <source>
        <strain evidence="2">KCTC 19812</strain>
    </source>
</reference>
<keyword evidence="2" id="KW-1185">Reference proteome</keyword>
<evidence type="ECO:0000313" key="2">
    <source>
        <dbReference type="Proteomes" id="UP001597414"/>
    </source>
</evidence>
<accession>A0ABW5B2B9</accession>
<name>A0ABW5B2B9_9BACT</name>
<comment type="caution">
    <text evidence="1">The sequence shown here is derived from an EMBL/GenBank/DDBJ whole genome shotgun (WGS) entry which is preliminary data.</text>
</comment>
<dbReference type="EMBL" id="JBHUIV010000004">
    <property type="protein sequence ID" value="MFD2200242.1"/>
    <property type="molecule type" value="Genomic_DNA"/>
</dbReference>
<evidence type="ECO:0000313" key="1">
    <source>
        <dbReference type="EMBL" id="MFD2200242.1"/>
    </source>
</evidence>
<sequence>MKNLASKIRITLTVASVIVLLDSCKVIEPFDPTPFALETKEKERVSLDFSDTEREEVSLIVSNLESGGVK</sequence>
<dbReference type="RefSeq" id="WP_380799855.1">
    <property type="nucleotide sequence ID" value="NZ_JBHUIV010000004.1"/>
</dbReference>
<protein>
    <submittedName>
        <fullName evidence="1">Uncharacterized protein</fullName>
    </submittedName>
</protein>
<proteinExistence type="predicted"/>
<dbReference type="Proteomes" id="UP001597414">
    <property type="component" value="Unassembled WGS sequence"/>
</dbReference>
<gene>
    <name evidence="1" type="ORF">ACFSKV_01605</name>
</gene>
<organism evidence="1 2">
    <name type="scientific">Shivajiella indica</name>
    <dbReference type="NCBI Taxonomy" id="872115"/>
    <lineage>
        <taxon>Bacteria</taxon>
        <taxon>Pseudomonadati</taxon>
        <taxon>Bacteroidota</taxon>
        <taxon>Cytophagia</taxon>
        <taxon>Cytophagales</taxon>
        <taxon>Cyclobacteriaceae</taxon>
        <taxon>Shivajiella</taxon>
    </lineage>
</organism>